<protein>
    <recommendedName>
        <fullName evidence="4">Serine hydroxymethyltransferase-like domain-containing protein</fullName>
    </recommendedName>
</protein>
<comment type="caution">
    <text evidence="5">The sequence shown here is derived from an EMBL/GenBank/DDBJ whole genome shotgun (WGS) entry which is preliminary data.</text>
</comment>
<dbReference type="SUPFAM" id="SSF53383">
    <property type="entry name" value="PLP-dependent transferases"/>
    <property type="match status" value="1"/>
</dbReference>
<evidence type="ECO:0000259" key="4">
    <source>
        <dbReference type="Pfam" id="PF00464"/>
    </source>
</evidence>
<dbReference type="Proteomes" id="UP001162483">
    <property type="component" value="Unassembled WGS sequence"/>
</dbReference>
<feature type="domain" description="Serine hydroxymethyltransferase-like" evidence="4">
    <location>
        <begin position="26"/>
        <end position="190"/>
    </location>
</feature>
<dbReference type="PANTHER" id="PTHR11680">
    <property type="entry name" value="SERINE HYDROXYMETHYLTRANSFERASE"/>
    <property type="match status" value="1"/>
</dbReference>
<dbReference type="InterPro" id="IPR015421">
    <property type="entry name" value="PyrdxlP-dep_Trfase_major"/>
</dbReference>
<dbReference type="Gene3D" id="3.40.640.10">
    <property type="entry name" value="Type I PLP-dependent aspartate aminotransferase-like (Major domain)"/>
    <property type="match status" value="1"/>
</dbReference>
<comment type="catalytic activity">
    <reaction evidence="1">
        <text>(6R)-5,10-methylene-5,6,7,8-tetrahydrofolate + glycine + H2O = (6S)-5,6,7,8-tetrahydrofolate + L-serine</text>
        <dbReference type="Rhea" id="RHEA:15481"/>
        <dbReference type="ChEBI" id="CHEBI:15377"/>
        <dbReference type="ChEBI" id="CHEBI:15636"/>
        <dbReference type="ChEBI" id="CHEBI:33384"/>
        <dbReference type="ChEBI" id="CHEBI:57305"/>
        <dbReference type="ChEBI" id="CHEBI:57453"/>
        <dbReference type="EC" id="2.1.2.1"/>
    </reaction>
</comment>
<evidence type="ECO:0000256" key="3">
    <source>
        <dbReference type="ARBA" id="ARBA00022898"/>
    </source>
</evidence>
<name>A0ABN9E361_9NEOB</name>
<sequence>MAETPVINGGHTDLWASHNQMVLEPLEVNDPEVYEIIRKEKHRQRYGLELIASENFASCAVLQALGSCMNNKYSEGYPGQRYYGGTEHVDELERLCQKRALEAYNLDPKKWGVNVQPYSGSPANFAVYTALVEPHGRIMGLDLPDGGHLTHGFMTDKKKISATSIFFESMPYKVHPDTGYIDYDRASRKCTLIVIQKTES</sequence>
<dbReference type="PANTHER" id="PTHR11680:SF59">
    <property type="entry name" value="SERINE HYDROXYMETHYLTRANSFERASE, CYTOSOLIC"/>
    <property type="match status" value="1"/>
</dbReference>
<evidence type="ECO:0000256" key="2">
    <source>
        <dbReference type="ARBA" id="ARBA00001933"/>
    </source>
</evidence>
<dbReference type="EMBL" id="CATNWA010014972">
    <property type="protein sequence ID" value="CAI9578072.1"/>
    <property type="molecule type" value="Genomic_DNA"/>
</dbReference>
<evidence type="ECO:0000256" key="1">
    <source>
        <dbReference type="ARBA" id="ARBA00001528"/>
    </source>
</evidence>
<accession>A0ABN9E361</accession>
<dbReference type="InterPro" id="IPR039429">
    <property type="entry name" value="SHMT-like_dom"/>
</dbReference>
<comment type="cofactor">
    <cofactor evidence="2">
        <name>pyridoxal 5'-phosphate</name>
        <dbReference type="ChEBI" id="CHEBI:597326"/>
    </cofactor>
</comment>
<organism evidence="5 6">
    <name type="scientific">Staurois parvus</name>
    <dbReference type="NCBI Taxonomy" id="386267"/>
    <lineage>
        <taxon>Eukaryota</taxon>
        <taxon>Metazoa</taxon>
        <taxon>Chordata</taxon>
        <taxon>Craniata</taxon>
        <taxon>Vertebrata</taxon>
        <taxon>Euteleostomi</taxon>
        <taxon>Amphibia</taxon>
        <taxon>Batrachia</taxon>
        <taxon>Anura</taxon>
        <taxon>Neobatrachia</taxon>
        <taxon>Ranoidea</taxon>
        <taxon>Ranidae</taxon>
        <taxon>Staurois</taxon>
    </lineage>
</organism>
<proteinExistence type="predicted"/>
<dbReference type="InterPro" id="IPR049943">
    <property type="entry name" value="Ser_HO-MeTrfase-like"/>
</dbReference>
<reference evidence="5" key="1">
    <citation type="submission" date="2023-05" db="EMBL/GenBank/DDBJ databases">
        <authorList>
            <person name="Stuckert A."/>
        </authorList>
    </citation>
    <scope>NUCLEOTIDE SEQUENCE</scope>
</reference>
<dbReference type="Pfam" id="PF00464">
    <property type="entry name" value="SHMT"/>
    <property type="match status" value="1"/>
</dbReference>
<gene>
    <name evidence="5" type="ORF">SPARVUS_LOCUS8840339</name>
</gene>
<keyword evidence="3" id="KW-0663">Pyridoxal phosphate</keyword>
<evidence type="ECO:0000313" key="6">
    <source>
        <dbReference type="Proteomes" id="UP001162483"/>
    </source>
</evidence>
<keyword evidence="6" id="KW-1185">Reference proteome</keyword>
<dbReference type="InterPro" id="IPR015424">
    <property type="entry name" value="PyrdxlP-dep_Trfase"/>
</dbReference>
<evidence type="ECO:0000313" key="5">
    <source>
        <dbReference type="EMBL" id="CAI9578072.1"/>
    </source>
</evidence>